<evidence type="ECO:0000313" key="2">
    <source>
        <dbReference type="EMBL" id="OJG41347.1"/>
    </source>
</evidence>
<feature type="transmembrane region" description="Helical" evidence="1">
    <location>
        <begin position="136"/>
        <end position="160"/>
    </location>
</feature>
<keyword evidence="3" id="KW-1185">Reference proteome</keyword>
<accession>A0A1L8TAQ9</accession>
<name>A0A1L8TAQ9_9ENTE</name>
<evidence type="ECO:0000313" key="3">
    <source>
        <dbReference type="Proteomes" id="UP000182077"/>
    </source>
</evidence>
<feature type="transmembrane region" description="Helical" evidence="1">
    <location>
        <begin position="106"/>
        <end position="130"/>
    </location>
</feature>
<evidence type="ECO:0000256" key="1">
    <source>
        <dbReference type="SAM" id="Phobius"/>
    </source>
</evidence>
<keyword evidence="1" id="KW-0812">Transmembrane</keyword>
<feature type="transmembrane region" description="Helical" evidence="1">
    <location>
        <begin position="43"/>
        <end position="67"/>
    </location>
</feature>
<sequence length="178" mass="20339">MRQPTFLRFPTRRITTLALFSASCIVGRLLFTWIPNVQPMSAILLLLAFYGSYADTLIVTIVSLLGTNLYLGMGSWTISQLLAFSSIVTLFHFLSKITLIRRHTFLQALIAFFCGLCYGLIVSRVEVFLYQLPSFWAYYFQGLFFDVLHGSGNFVFYLLLAPVFKRVFKPVIHPSKVE</sequence>
<proteinExistence type="predicted"/>
<gene>
    <name evidence="2" type="ORF">RV04_GL001208</name>
</gene>
<dbReference type="AlphaFoldDB" id="A0A1L8TAQ9"/>
<dbReference type="OrthoDB" id="5198189at2"/>
<reference evidence="2 3" key="1">
    <citation type="submission" date="2014-12" db="EMBL/GenBank/DDBJ databases">
        <title>Draft genome sequences of 29 type strains of Enterococci.</title>
        <authorList>
            <person name="Zhong Z."/>
            <person name="Sun Z."/>
            <person name="Liu W."/>
            <person name="Zhang W."/>
            <person name="Zhang H."/>
        </authorList>
    </citation>
    <scope>NUCLEOTIDE SEQUENCE [LARGE SCALE GENOMIC DNA]</scope>
    <source>
        <strain evidence="2 3">DSM 17122</strain>
    </source>
</reference>
<dbReference type="PROSITE" id="PS51257">
    <property type="entry name" value="PROKAR_LIPOPROTEIN"/>
    <property type="match status" value="1"/>
</dbReference>
<comment type="caution">
    <text evidence="2">The sequence shown here is derived from an EMBL/GenBank/DDBJ whole genome shotgun (WGS) entry which is preliminary data.</text>
</comment>
<organism evidence="2 3">
    <name type="scientific">Enterococcus hermanniensis</name>
    <dbReference type="NCBI Taxonomy" id="249189"/>
    <lineage>
        <taxon>Bacteria</taxon>
        <taxon>Bacillati</taxon>
        <taxon>Bacillota</taxon>
        <taxon>Bacilli</taxon>
        <taxon>Lactobacillales</taxon>
        <taxon>Enterococcaceae</taxon>
        <taxon>Enterococcus</taxon>
    </lineage>
</organism>
<dbReference type="Gene3D" id="1.10.1760.20">
    <property type="match status" value="1"/>
</dbReference>
<dbReference type="Proteomes" id="UP000182077">
    <property type="component" value="Unassembled WGS sequence"/>
</dbReference>
<dbReference type="EMBL" id="JXKQ01000024">
    <property type="protein sequence ID" value="OJG41347.1"/>
    <property type="molecule type" value="Genomic_DNA"/>
</dbReference>
<feature type="transmembrane region" description="Helical" evidence="1">
    <location>
        <begin position="14"/>
        <end position="31"/>
    </location>
</feature>
<keyword evidence="1" id="KW-0472">Membrane</keyword>
<dbReference type="STRING" id="249189.RV04_GL001208"/>
<keyword evidence="1" id="KW-1133">Transmembrane helix</keyword>
<feature type="transmembrane region" description="Helical" evidence="1">
    <location>
        <begin position="73"/>
        <end position="94"/>
    </location>
</feature>
<dbReference type="RefSeq" id="WP_071858819.1">
    <property type="nucleotide sequence ID" value="NZ_JBHSHK010000017.1"/>
</dbReference>
<protein>
    <submittedName>
        <fullName evidence="2">Cobalamin ECF transporter</fullName>
    </submittedName>
</protein>